<evidence type="ECO:0000313" key="2">
    <source>
        <dbReference type="Proteomes" id="UP000670092"/>
    </source>
</evidence>
<organism evidence="1 2">
    <name type="scientific">Ajellomyces capsulatus</name>
    <name type="common">Darling's disease fungus</name>
    <name type="synonym">Histoplasma capsulatum</name>
    <dbReference type="NCBI Taxonomy" id="5037"/>
    <lineage>
        <taxon>Eukaryota</taxon>
        <taxon>Fungi</taxon>
        <taxon>Dikarya</taxon>
        <taxon>Ascomycota</taxon>
        <taxon>Pezizomycotina</taxon>
        <taxon>Eurotiomycetes</taxon>
        <taxon>Eurotiomycetidae</taxon>
        <taxon>Onygenales</taxon>
        <taxon>Ajellomycetaceae</taxon>
        <taxon>Histoplasma</taxon>
    </lineage>
</organism>
<dbReference type="VEuPathDB" id="FungiDB:I7I52_07751"/>
<accession>A0A8H8CUT2</accession>
<comment type="caution">
    <text evidence="1">The sequence shown here is derived from an EMBL/GenBank/DDBJ whole genome shotgun (WGS) entry which is preliminary data.</text>
</comment>
<sequence>MMSSTPHNPFPVSKFRHPTRIMPPLIHPFYQDSKLCIKVLSQPTPNLISGVPLTNHGPSRSAPFLPPSLPSPRPLLLPILTSTITPGITTHKDPVAAYLIMIDVADPAPIILSHLPLGLWACRSFATQTTWPVSQHRNR</sequence>
<dbReference type="EMBL" id="JAEVHI010000005">
    <property type="protein sequence ID" value="KAG5290660.1"/>
    <property type="molecule type" value="Genomic_DNA"/>
</dbReference>
<evidence type="ECO:0000313" key="1">
    <source>
        <dbReference type="EMBL" id="KAG5290660.1"/>
    </source>
</evidence>
<name>A0A8H8CUT2_AJECA</name>
<dbReference type="Proteomes" id="UP000670092">
    <property type="component" value="Unassembled WGS sequence"/>
</dbReference>
<proteinExistence type="predicted"/>
<protein>
    <submittedName>
        <fullName evidence="1">Uncharacterized protein</fullName>
    </submittedName>
</protein>
<reference evidence="1 2" key="1">
    <citation type="submission" date="2021-01" db="EMBL/GenBank/DDBJ databases">
        <title>Chromosome-level genome assembly of a human fungal pathogen reveals clustering of transcriptionally co-regulated genes.</title>
        <authorList>
            <person name="Voorhies M."/>
            <person name="Cohen S."/>
            <person name="Shea T.P."/>
            <person name="Petrus S."/>
            <person name="Munoz J.F."/>
            <person name="Poplawski S."/>
            <person name="Goldman W.E."/>
            <person name="Michael T."/>
            <person name="Cuomo C.A."/>
            <person name="Sil A."/>
            <person name="Beyhan S."/>
        </authorList>
    </citation>
    <scope>NUCLEOTIDE SEQUENCE [LARGE SCALE GENOMIC DNA]</scope>
    <source>
        <strain evidence="1 2">G184AR</strain>
    </source>
</reference>
<gene>
    <name evidence="1" type="ORF">I7I52_07751</name>
</gene>
<dbReference type="AlphaFoldDB" id="A0A8H8CUT2"/>